<protein>
    <recommendedName>
        <fullName evidence="4">DUF4283 domain-containing protein</fullName>
    </recommendedName>
</protein>
<dbReference type="PANTHER" id="PTHR31286:SF99">
    <property type="entry name" value="DUF4283 DOMAIN-CONTAINING PROTEIN"/>
    <property type="match status" value="1"/>
</dbReference>
<comment type="caution">
    <text evidence="2">The sequence shown here is derived from an EMBL/GenBank/DDBJ whole genome shotgun (WGS) entry which is preliminary data.</text>
</comment>
<evidence type="ECO:0000313" key="3">
    <source>
        <dbReference type="Proteomes" id="UP001054252"/>
    </source>
</evidence>
<reference evidence="2 3" key="1">
    <citation type="journal article" date="2021" name="Commun. Biol.">
        <title>The genome of Shorea leprosula (Dipterocarpaceae) highlights the ecological relevance of drought in aseasonal tropical rainforests.</title>
        <authorList>
            <person name="Ng K.K.S."/>
            <person name="Kobayashi M.J."/>
            <person name="Fawcett J.A."/>
            <person name="Hatakeyama M."/>
            <person name="Paape T."/>
            <person name="Ng C.H."/>
            <person name="Ang C.C."/>
            <person name="Tnah L.H."/>
            <person name="Lee C.T."/>
            <person name="Nishiyama T."/>
            <person name="Sese J."/>
            <person name="O'Brien M.J."/>
            <person name="Copetti D."/>
            <person name="Mohd Noor M.I."/>
            <person name="Ong R.C."/>
            <person name="Putra M."/>
            <person name="Sireger I.Z."/>
            <person name="Indrioko S."/>
            <person name="Kosugi Y."/>
            <person name="Izuno A."/>
            <person name="Isagi Y."/>
            <person name="Lee S.L."/>
            <person name="Shimizu K.K."/>
        </authorList>
    </citation>
    <scope>NUCLEOTIDE SEQUENCE [LARGE SCALE GENOMIC DNA]</scope>
    <source>
        <strain evidence="2">214</strain>
    </source>
</reference>
<gene>
    <name evidence="2" type="ORF">SLEP1_g56468</name>
</gene>
<dbReference type="EMBL" id="BPVZ01000316">
    <property type="protein sequence ID" value="GKV49732.1"/>
    <property type="molecule type" value="Genomic_DNA"/>
</dbReference>
<proteinExistence type="predicted"/>
<dbReference type="InterPro" id="IPR040256">
    <property type="entry name" value="At4g02000-like"/>
</dbReference>
<organism evidence="2 3">
    <name type="scientific">Rubroshorea leprosula</name>
    <dbReference type="NCBI Taxonomy" id="152421"/>
    <lineage>
        <taxon>Eukaryota</taxon>
        <taxon>Viridiplantae</taxon>
        <taxon>Streptophyta</taxon>
        <taxon>Embryophyta</taxon>
        <taxon>Tracheophyta</taxon>
        <taxon>Spermatophyta</taxon>
        <taxon>Magnoliopsida</taxon>
        <taxon>eudicotyledons</taxon>
        <taxon>Gunneridae</taxon>
        <taxon>Pentapetalae</taxon>
        <taxon>rosids</taxon>
        <taxon>malvids</taxon>
        <taxon>Malvales</taxon>
        <taxon>Dipterocarpaceae</taxon>
        <taxon>Rubroshorea</taxon>
    </lineage>
</organism>
<sequence>MIDDGAEPSQTKVPKVRIPKSIWQRLCAPCKNAVIIKLLGKSINFHVLHSRLLKEWRTEHEFEEPSFHPATSKAPKTAVWVKFHGVPRTREKFARVCIEVDLSQQLPSSVDLDLEDLPQILIPVEYESLHKICFHYGEFGHTEDSCRYKNPEKLAIFGNPSTQAMIELTQVLKLEMVENNMGFGPWMVQQPVTKAGILAKTVVVTKHDRRCEESNSQQNRFEVFAKVMDKETDLLHALNGLHVLAGESSKVNEVVAPMDVAPSPIPEAYKTTQTQNCSQQTVGPTPPPAPSTMFVKPNAKPSKRKGKTLGPIPKDTKISTHKPYELPPALKKHLPHTTQCCLQSNQPYKAHQAILSCWSLIHPCLHHLCHVLLAPSQSSAQAAVPVSTLSEIVATHPQQITTPSESSLLSQHVGQVHILAVSPTTALPSSVYSQ</sequence>
<dbReference type="PANTHER" id="PTHR31286">
    <property type="entry name" value="GLYCINE-RICH CELL WALL STRUCTURAL PROTEIN 1.8-LIKE"/>
    <property type="match status" value="1"/>
</dbReference>
<keyword evidence="3" id="KW-1185">Reference proteome</keyword>
<feature type="region of interest" description="Disordered" evidence="1">
    <location>
        <begin position="296"/>
        <end position="322"/>
    </location>
</feature>
<evidence type="ECO:0000256" key="1">
    <source>
        <dbReference type="SAM" id="MobiDB-lite"/>
    </source>
</evidence>
<dbReference type="Proteomes" id="UP001054252">
    <property type="component" value="Unassembled WGS sequence"/>
</dbReference>
<dbReference type="AlphaFoldDB" id="A0AAV5MMB0"/>
<evidence type="ECO:0008006" key="4">
    <source>
        <dbReference type="Google" id="ProtNLM"/>
    </source>
</evidence>
<accession>A0AAV5MMB0</accession>
<name>A0AAV5MMB0_9ROSI</name>
<evidence type="ECO:0000313" key="2">
    <source>
        <dbReference type="EMBL" id="GKV49732.1"/>
    </source>
</evidence>